<sequence length="1683" mass="192200">MEDEERQKKLEAGKAKLAEYRQRKAHADSQKHQKKKKKNKAAEDSEGDSQGRVEGEPDQSVGGEGRDASQEGNEEPPTNEFTFARTLRSGETVKHNQTYTIEPESEVSTTAEDYSSEVNGCHEEMTESLMMPSKDFVWEEVEPLRQVTKGGPMEEELAAKTQAVEELSRELEDIRSAFGTEGIQQLQDFEAALKQRDGIITQLTANLQQAREEKDETMKEFLELTEQSQKLHIQFQQLQAGETLRNTSHSSTAADLLQARQQLMQYQPQLEELQLKLSEMETLGRRSEESFIQRINEKDLLIAEQDKVITSQEQSLTEKRTVETCFAQTLKEKTELTAIITEQERSLTLLREELVHVARTTDDNIIGPSEKDLIIAEHERVISERDYSLTQLEDELESSEKHLCDLKQRMAAKEAEFERCMDESENNKAGLESCKSEMERCKLEWEKDRVELESCKGELATSRQKERMSSNEIMQLMGTVEDLQKRNHQGSLSEGDTIQQMQEENARNLEILRAELDEMYGEQIVQMKQAVNLQHAAKVEQMVERHRAELELLKSQQLSQSSTVSIEVETLNAKTSELQETLQQSQAMQDNVRHELSRVTQEKLNLQAKVEGLLLDLRAAKEQVEQVSKSLISQESHQGELQRLQEQIDNLNSELDAAQEAAEEAEIKHESETTNYKIKLDMLEREKDAVLDRMAQSQESELERLRTQLLFSHEEELITLKEDLQREGFLNTENLLNEAAIKHEKALEDLRKGYEEELHLLRRERSSFATERDELFHQILGLKEDLKMALHSSKADKLVQQLQELQVEIEELRKGGEERVRMGNEIQSLLKKTELLENQTREKERCWENKWKDQESEKETLTESNHTLKEELDSKHLTMETLTAENNQRRQQVVQLTEEIEKQRTTFSFAEKNFEVNYQELKEEYTCLIEVKTHLEERTLKETLEFEAKISSLQSQIGELKGRSSKRAAANTDRREHAVIEKDTTELMEKLNVTLSEKQSLAARLSEVTEKLVFTASKVTQLEKDLLKVRQENVKVMAQSENLGKELEKRKEMQTRGQGKAKLHHAGQADEPVSSEDHHLKIQSMQEETKALQALLRAAESERDSAKQTFEIQNLSLAPSPAAVQSVGEVAGTSLPLKPTASGSNRRKRRQKSKQERKLGSAGADCREEKHREGEEEAVLEEEGATSASAAEQEMQPPMESQVLPCSRERAGKEDSADGHQGDGGTTRVSRHGAGPHTEPVSQEAEEEQETTEHGECRLQMVAQRLSLSQIHAAQIELQQEDSEHRTHTLELKLQDLRDNGEDEPKIFKYHNMLQAVSEECSEIIKSFGKMFGEEFLESVATESQTPSSVERPETSESTSVVQEARELYRCLQQARERIEQEHHRLSQLQDQLRAEGNKMTGLQVAYDELKSSSEKQISDLRGQVSGSSPSTKKDLEERAGAASTSLTVQEVQRLKAEEQQKQLQLEESHRQELERLRAHYQQQAAESEERYATELFMLQQRLQEVSGTQTPHSAPDFSSERMEEHGDELKDLCGGEVSEGGAELRWPVGSAGLTAQLQALRKALYHNESLGAAGLEDRQHWERVEEEVAKAIVQMSVEFAQKIELARINKRACQRSASMQTLSATEEVEENEEQMTAGAPLTPGAWLEEVEKERLERELEDRNAEIRQLKEELRKTESAAEQ</sequence>
<proteinExistence type="predicted"/>
<feature type="non-terminal residue" evidence="1">
    <location>
        <position position="1683"/>
    </location>
</feature>
<name>A0ACB9WWN0_CHAAC</name>
<gene>
    <name evidence="1" type="ORF">KUCAC02_011729</name>
</gene>
<protein>
    <submittedName>
        <fullName evidence="1">Uncharacterized protein</fullName>
    </submittedName>
</protein>
<dbReference type="EMBL" id="CM043795">
    <property type="protein sequence ID" value="KAI4818386.1"/>
    <property type="molecule type" value="Genomic_DNA"/>
</dbReference>
<reference evidence="1" key="1">
    <citation type="submission" date="2022-05" db="EMBL/GenBank/DDBJ databases">
        <title>Chromosome-level genome of Chaenocephalus aceratus.</title>
        <authorList>
            <person name="Park H."/>
        </authorList>
    </citation>
    <scope>NUCLEOTIDE SEQUENCE</scope>
    <source>
        <strain evidence="1">KU_202001</strain>
    </source>
</reference>
<keyword evidence="2" id="KW-1185">Reference proteome</keyword>
<evidence type="ECO:0000313" key="1">
    <source>
        <dbReference type="EMBL" id="KAI4818386.1"/>
    </source>
</evidence>
<organism evidence="1 2">
    <name type="scientific">Chaenocephalus aceratus</name>
    <name type="common">Blackfin icefish</name>
    <name type="synonym">Chaenichthys aceratus</name>
    <dbReference type="NCBI Taxonomy" id="36190"/>
    <lineage>
        <taxon>Eukaryota</taxon>
        <taxon>Metazoa</taxon>
        <taxon>Chordata</taxon>
        <taxon>Craniata</taxon>
        <taxon>Vertebrata</taxon>
        <taxon>Euteleostomi</taxon>
        <taxon>Actinopterygii</taxon>
        <taxon>Neopterygii</taxon>
        <taxon>Teleostei</taxon>
        <taxon>Neoteleostei</taxon>
        <taxon>Acanthomorphata</taxon>
        <taxon>Eupercaria</taxon>
        <taxon>Perciformes</taxon>
        <taxon>Notothenioidei</taxon>
        <taxon>Channichthyidae</taxon>
        <taxon>Chaenocephalus</taxon>
    </lineage>
</organism>
<dbReference type="Proteomes" id="UP001057452">
    <property type="component" value="Chromosome 11"/>
</dbReference>
<comment type="caution">
    <text evidence="1">The sequence shown here is derived from an EMBL/GenBank/DDBJ whole genome shotgun (WGS) entry which is preliminary data.</text>
</comment>
<accession>A0ACB9WWN0</accession>
<evidence type="ECO:0000313" key="2">
    <source>
        <dbReference type="Proteomes" id="UP001057452"/>
    </source>
</evidence>